<accession>A0A0M3KCC8</accession>
<name>A0A0M3KCC8_ANISI</name>
<dbReference type="InterPro" id="IPR042099">
    <property type="entry name" value="ANL_N_sf"/>
</dbReference>
<dbReference type="WBParaSite" id="ASIM_0001862801-mRNA-1">
    <property type="protein sequence ID" value="ASIM_0001862801-mRNA-1"/>
    <property type="gene ID" value="ASIM_0001862801"/>
</dbReference>
<reference evidence="7" key="1">
    <citation type="submission" date="2017-02" db="UniProtKB">
        <authorList>
            <consortium name="WormBaseParasite"/>
        </authorList>
    </citation>
    <scope>IDENTIFICATION</scope>
</reference>
<dbReference type="PANTHER" id="PTHR43272">
    <property type="entry name" value="LONG-CHAIN-FATTY-ACID--COA LIGASE"/>
    <property type="match status" value="1"/>
</dbReference>
<dbReference type="GO" id="GO:0005783">
    <property type="term" value="C:endoplasmic reticulum"/>
    <property type="evidence" value="ECO:0007669"/>
    <property type="project" value="TreeGrafter"/>
</dbReference>
<feature type="domain" description="AMP-dependent synthetase/ligase" evidence="4">
    <location>
        <begin position="3"/>
        <end position="100"/>
    </location>
</feature>
<sequence>MGGNIRFMTIGSAPIAPDVLSFARAAMGLMRSFLKAISGQTECAAVGTVTLETDMTPGHVGIPSLCCAIKLIDVPELNYYAADDVGEICIRGYNVFKGYYKNDEMTKETLDEDGWLHSGDIGKWTEHGTLKVIDRKKHIFKLQQGEYIAPEKIENVYEHSKYVMQIFVYGESLKTCLIAIVVPEQKMLEKAAADHLGMQNPSLKELCSNEALKKLILEDLIDIGKKGGLQSFEQVKDIYVSQEQFTIENDMLTPTLKGKRPNIKKHFAAQIDAMYSKLK</sequence>
<dbReference type="AlphaFoldDB" id="A0A0M3KCC8"/>
<organism evidence="7">
    <name type="scientific">Anisakis simplex</name>
    <name type="common">Herring worm</name>
    <dbReference type="NCBI Taxonomy" id="6269"/>
    <lineage>
        <taxon>Eukaryota</taxon>
        <taxon>Metazoa</taxon>
        <taxon>Ecdysozoa</taxon>
        <taxon>Nematoda</taxon>
        <taxon>Chromadorea</taxon>
        <taxon>Rhabditida</taxon>
        <taxon>Spirurina</taxon>
        <taxon>Ascaridomorpha</taxon>
        <taxon>Ascaridoidea</taxon>
        <taxon>Anisakidae</taxon>
        <taxon>Anisakis</taxon>
        <taxon>Anisakis simplex complex</taxon>
    </lineage>
</organism>
<keyword evidence="2" id="KW-0276">Fatty acid metabolism</keyword>
<dbReference type="Pfam" id="PF00501">
    <property type="entry name" value="AMP-binding"/>
    <property type="match status" value="1"/>
</dbReference>
<evidence type="ECO:0000256" key="3">
    <source>
        <dbReference type="ARBA" id="ARBA00026121"/>
    </source>
</evidence>
<protein>
    <recommendedName>
        <fullName evidence="3">long-chain-fatty-acid--CoA ligase</fullName>
        <ecNumber evidence="3">6.2.1.3</ecNumber>
    </recommendedName>
</protein>
<reference evidence="5 6" key="2">
    <citation type="submission" date="2018-11" db="EMBL/GenBank/DDBJ databases">
        <authorList>
            <consortium name="Pathogen Informatics"/>
        </authorList>
    </citation>
    <scope>NUCLEOTIDE SEQUENCE [LARGE SCALE GENOMIC DNA]</scope>
</reference>
<gene>
    <name evidence="5" type="ORF">ASIM_LOCUS18026</name>
</gene>
<evidence type="ECO:0000256" key="2">
    <source>
        <dbReference type="ARBA" id="ARBA00022832"/>
    </source>
</evidence>
<dbReference type="SUPFAM" id="SSF56801">
    <property type="entry name" value="Acetyl-CoA synthetase-like"/>
    <property type="match status" value="1"/>
</dbReference>
<evidence type="ECO:0000259" key="4">
    <source>
        <dbReference type="Pfam" id="PF00501"/>
    </source>
</evidence>
<dbReference type="PANTHER" id="PTHR43272:SF107">
    <property type="entry name" value="LONG-CHAIN-FATTY-ACID--COA LIGASE 5"/>
    <property type="match status" value="1"/>
</dbReference>
<dbReference type="OrthoDB" id="1700726at2759"/>
<keyword evidence="1" id="KW-0436">Ligase</keyword>
<evidence type="ECO:0000313" key="6">
    <source>
        <dbReference type="Proteomes" id="UP000267096"/>
    </source>
</evidence>
<keyword evidence="2" id="KW-0443">Lipid metabolism</keyword>
<dbReference type="GO" id="GO:0004467">
    <property type="term" value="F:long-chain fatty acid-CoA ligase activity"/>
    <property type="evidence" value="ECO:0007669"/>
    <property type="project" value="UniProtKB-EC"/>
</dbReference>
<dbReference type="InterPro" id="IPR000873">
    <property type="entry name" value="AMP-dep_synth/lig_dom"/>
</dbReference>
<dbReference type="Proteomes" id="UP000267096">
    <property type="component" value="Unassembled WGS sequence"/>
</dbReference>
<proteinExistence type="predicted"/>
<dbReference type="EMBL" id="UYRR01034917">
    <property type="protein sequence ID" value="VDK62747.1"/>
    <property type="molecule type" value="Genomic_DNA"/>
</dbReference>
<keyword evidence="6" id="KW-1185">Reference proteome</keyword>
<evidence type="ECO:0000256" key="1">
    <source>
        <dbReference type="ARBA" id="ARBA00022598"/>
    </source>
</evidence>
<dbReference type="EC" id="6.2.1.3" evidence="3"/>
<evidence type="ECO:0000313" key="7">
    <source>
        <dbReference type="WBParaSite" id="ASIM_0001862801-mRNA-1"/>
    </source>
</evidence>
<dbReference type="Gene3D" id="3.40.50.12780">
    <property type="entry name" value="N-terminal domain of ligase-like"/>
    <property type="match status" value="1"/>
</dbReference>
<evidence type="ECO:0000313" key="5">
    <source>
        <dbReference type="EMBL" id="VDK62747.1"/>
    </source>
</evidence>
<dbReference type="GO" id="GO:0016020">
    <property type="term" value="C:membrane"/>
    <property type="evidence" value="ECO:0007669"/>
    <property type="project" value="TreeGrafter"/>
</dbReference>